<dbReference type="InterPro" id="IPR031311">
    <property type="entry name" value="CHIT_BIND_RR_consensus"/>
</dbReference>
<evidence type="ECO:0008006" key="7">
    <source>
        <dbReference type="Google" id="ProtNLM"/>
    </source>
</evidence>
<protein>
    <recommendedName>
        <fullName evidence="7">Cuticle protein</fullName>
    </recommendedName>
</protein>
<keyword evidence="4" id="KW-0732">Signal</keyword>
<proteinExistence type="predicted"/>
<feature type="signal peptide" evidence="4">
    <location>
        <begin position="1"/>
        <end position="17"/>
    </location>
</feature>
<evidence type="ECO:0000256" key="3">
    <source>
        <dbReference type="SAM" id="MobiDB-lite"/>
    </source>
</evidence>
<dbReference type="GO" id="GO:0042302">
    <property type="term" value="F:structural constituent of cuticle"/>
    <property type="evidence" value="ECO:0007669"/>
    <property type="project" value="UniProtKB-UniRule"/>
</dbReference>
<reference evidence="5 6" key="1">
    <citation type="submission" date="2023-03" db="EMBL/GenBank/DDBJ databases">
        <title>High-quality genome of Scylla paramamosain provides insights in environmental adaptation.</title>
        <authorList>
            <person name="Zhang L."/>
        </authorList>
    </citation>
    <scope>NUCLEOTIDE SEQUENCE [LARGE SCALE GENOMIC DNA]</scope>
    <source>
        <strain evidence="5">LZ_2023a</strain>
        <tissue evidence="5">Muscle</tissue>
    </source>
</reference>
<sequence length="310" mass="29532">MTWKLLLSAAVVAVAAASRLPSTSYGTPNRGQAGGSFGGASTGHSGGQGGRGGAQGGGFGGSAAHGGAQGGGFRGAAGGGSYGGAQGGGGGSGSSFGGAATHGGAQGGGFGGSAGHGGAQGGGFGGAAAGGSYGGAAGGGFRGSTGSSFGSASGGGFAGGSGGSAAGSYGQSSGPVIPILVDERDGPHADGTYSFNFETGNGISRQEQGYPQGPEGAVVSQGGWFFTFPDGTPAVFNFVADENGYRVESDLLPTPHPLPCPRPRTDRVRPPAGGAGQTSIARSLRSLMGRVSDLWSDLRGFRAPVRSYCP</sequence>
<dbReference type="PROSITE" id="PS51155">
    <property type="entry name" value="CHIT_BIND_RR_2"/>
    <property type="match status" value="1"/>
</dbReference>
<keyword evidence="1 2" id="KW-0193">Cuticle</keyword>
<dbReference type="InterPro" id="IPR000618">
    <property type="entry name" value="Insect_cuticle"/>
</dbReference>
<feature type="region of interest" description="Disordered" evidence="3">
    <location>
        <begin position="21"/>
        <end position="65"/>
    </location>
</feature>
<dbReference type="PROSITE" id="PS00233">
    <property type="entry name" value="CHIT_BIND_RR_1"/>
    <property type="match status" value="1"/>
</dbReference>
<evidence type="ECO:0000256" key="4">
    <source>
        <dbReference type="SAM" id="SignalP"/>
    </source>
</evidence>
<name>A0AAW0SLQ5_SCYPA</name>
<dbReference type="Pfam" id="PF00379">
    <property type="entry name" value="Chitin_bind_4"/>
    <property type="match status" value="1"/>
</dbReference>
<organism evidence="5 6">
    <name type="scientific">Scylla paramamosain</name>
    <name type="common">Mud crab</name>
    <dbReference type="NCBI Taxonomy" id="85552"/>
    <lineage>
        <taxon>Eukaryota</taxon>
        <taxon>Metazoa</taxon>
        <taxon>Ecdysozoa</taxon>
        <taxon>Arthropoda</taxon>
        <taxon>Crustacea</taxon>
        <taxon>Multicrustacea</taxon>
        <taxon>Malacostraca</taxon>
        <taxon>Eumalacostraca</taxon>
        <taxon>Eucarida</taxon>
        <taxon>Decapoda</taxon>
        <taxon>Pleocyemata</taxon>
        <taxon>Brachyura</taxon>
        <taxon>Eubrachyura</taxon>
        <taxon>Portunoidea</taxon>
        <taxon>Portunidae</taxon>
        <taxon>Portuninae</taxon>
        <taxon>Scylla</taxon>
    </lineage>
</organism>
<feature type="region of interest" description="Disordered" evidence="3">
    <location>
        <begin position="255"/>
        <end position="278"/>
    </location>
</feature>
<evidence type="ECO:0000313" key="6">
    <source>
        <dbReference type="Proteomes" id="UP001487740"/>
    </source>
</evidence>
<dbReference type="EMBL" id="JARAKH010000048">
    <property type="protein sequence ID" value="KAK8376315.1"/>
    <property type="molecule type" value="Genomic_DNA"/>
</dbReference>
<evidence type="ECO:0000256" key="1">
    <source>
        <dbReference type="ARBA" id="ARBA00022460"/>
    </source>
</evidence>
<feature type="chain" id="PRO_5043609380" description="Cuticle protein" evidence="4">
    <location>
        <begin position="18"/>
        <end position="310"/>
    </location>
</feature>
<feature type="compositionally biased region" description="Polar residues" evidence="3">
    <location>
        <begin position="21"/>
        <end position="30"/>
    </location>
</feature>
<evidence type="ECO:0000256" key="2">
    <source>
        <dbReference type="PROSITE-ProRule" id="PRU00497"/>
    </source>
</evidence>
<evidence type="ECO:0000313" key="5">
    <source>
        <dbReference type="EMBL" id="KAK8376315.1"/>
    </source>
</evidence>
<dbReference type="AlphaFoldDB" id="A0AAW0SLQ5"/>
<gene>
    <name evidence="5" type="ORF">O3P69_009746</name>
</gene>
<comment type="caution">
    <text evidence="5">The sequence shown here is derived from an EMBL/GenBank/DDBJ whole genome shotgun (WGS) entry which is preliminary data.</text>
</comment>
<keyword evidence="6" id="KW-1185">Reference proteome</keyword>
<feature type="compositionally biased region" description="Gly residues" evidence="3">
    <location>
        <begin position="32"/>
        <end position="65"/>
    </location>
</feature>
<accession>A0AAW0SLQ5</accession>
<dbReference type="Proteomes" id="UP001487740">
    <property type="component" value="Unassembled WGS sequence"/>
</dbReference>